<gene>
    <name evidence="2" type="ORF">LJ657_43680</name>
</gene>
<dbReference type="CDD" id="cd04301">
    <property type="entry name" value="NAT_SF"/>
    <property type="match status" value="1"/>
</dbReference>
<name>A0A9Q3VZV3_9ACTN</name>
<dbReference type="InterPro" id="IPR016181">
    <property type="entry name" value="Acyl_CoA_acyltransferase"/>
</dbReference>
<accession>A0A9Q3VZV3</accession>
<organism evidence="2 3">
    <name type="scientific">Streptomyces guryensis</name>
    <dbReference type="NCBI Taxonomy" id="2886947"/>
    <lineage>
        <taxon>Bacteria</taxon>
        <taxon>Bacillati</taxon>
        <taxon>Actinomycetota</taxon>
        <taxon>Actinomycetes</taxon>
        <taxon>Kitasatosporales</taxon>
        <taxon>Streptomycetaceae</taxon>
        <taxon>Streptomyces</taxon>
    </lineage>
</organism>
<comment type="caution">
    <text evidence="2">The sequence shown here is derived from an EMBL/GenBank/DDBJ whole genome shotgun (WGS) entry which is preliminary data.</text>
</comment>
<dbReference type="Gene3D" id="3.40.630.30">
    <property type="match status" value="1"/>
</dbReference>
<evidence type="ECO:0000259" key="1">
    <source>
        <dbReference type="PROSITE" id="PS51186"/>
    </source>
</evidence>
<sequence>MLFRPTTGADLERVAAVTVPEPVGWIDSDRYRDELGQGMYRPEWTWVAEDGDGRLLARALWWGRADSAHPVALDCLHVDPAAGDRARVATGLLTAGLQAFAAAGAPKPPLYNLTLPVGWRDDAVAADAVAWRRSAARAAGLSHEVERLRLEWTSSDARPGGDSRLTFAPASDEEFLGMFRRIAVGSLDDETRRNVAAKGVEAAAREELEFYLGCPGEREWWRLAYGPDGRLAGLAIPSATPYARNVGFLGVLPEFRGRGYVDDLLAEVTRSHAEAGADLITATTDTGNAPMAAAFARAGYRTTQIRMIWSAPVAEQEQAP</sequence>
<proteinExistence type="predicted"/>
<dbReference type="EMBL" id="JAJSBI010000039">
    <property type="protein sequence ID" value="MCD9880341.1"/>
    <property type="molecule type" value="Genomic_DNA"/>
</dbReference>
<protein>
    <submittedName>
        <fullName evidence="2">GNAT family N-acetyltransferase</fullName>
    </submittedName>
</protein>
<evidence type="ECO:0000313" key="3">
    <source>
        <dbReference type="Proteomes" id="UP001108029"/>
    </source>
</evidence>
<keyword evidence="3" id="KW-1185">Reference proteome</keyword>
<dbReference type="GO" id="GO:0016747">
    <property type="term" value="F:acyltransferase activity, transferring groups other than amino-acyl groups"/>
    <property type="evidence" value="ECO:0007669"/>
    <property type="project" value="InterPro"/>
</dbReference>
<dbReference type="SUPFAM" id="SSF55729">
    <property type="entry name" value="Acyl-CoA N-acyltransferases (Nat)"/>
    <property type="match status" value="1"/>
</dbReference>
<reference evidence="2" key="1">
    <citation type="submission" date="2021-12" db="EMBL/GenBank/DDBJ databases">
        <authorList>
            <person name="Lee J.-H."/>
            <person name="Kim S.-B."/>
        </authorList>
    </citation>
    <scope>NUCLEOTIDE SEQUENCE</scope>
    <source>
        <strain evidence="2">NR30</strain>
    </source>
</reference>
<dbReference type="Pfam" id="PF00583">
    <property type="entry name" value="Acetyltransf_1"/>
    <property type="match status" value="1"/>
</dbReference>
<dbReference type="AlphaFoldDB" id="A0A9Q3VZV3"/>
<evidence type="ECO:0000313" key="2">
    <source>
        <dbReference type="EMBL" id="MCD9880341.1"/>
    </source>
</evidence>
<dbReference type="PROSITE" id="PS51186">
    <property type="entry name" value="GNAT"/>
    <property type="match status" value="1"/>
</dbReference>
<dbReference type="Proteomes" id="UP001108029">
    <property type="component" value="Unassembled WGS sequence"/>
</dbReference>
<dbReference type="RefSeq" id="WP_232655278.1">
    <property type="nucleotide sequence ID" value="NZ_JAJSBI010000039.1"/>
</dbReference>
<feature type="domain" description="N-acetyltransferase" evidence="1">
    <location>
        <begin position="177"/>
        <end position="320"/>
    </location>
</feature>
<dbReference type="InterPro" id="IPR000182">
    <property type="entry name" value="GNAT_dom"/>
</dbReference>